<reference evidence="4 6" key="2">
    <citation type="submission" date="2019-10" db="EMBL/GenBank/DDBJ databases">
        <title>Genome sequencing of Lactobacillus fructivorans.</title>
        <authorList>
            <person name="Kim K."/>
        </authorList>
    </citation>
    <scope>NUCLEOTIDE SEQUENCE [LARGE SCALE GENOMIC DNA]</scope>
    <source>
        <strain evidence="4 6">LF543</strain>
    </source>
</reference>
<dbReference type="Proteomes" id="UP000327194">
    <property type="component" value="Chromosome"/>
</dbReference>
<dbReference type="RefSeq" id="WP_010022420.1">
    <property type="nucleotide sequence ID" value="NZ_AZDS01000002.1"/>
</dbReference>
<name>A0A0C1Q377_9LACO</name>
<dbReference type="GO" id="GO:0008206">
    <property type="term" value="P:bile acid metabolic process"/>
    <property type="evidence" value="ECO:0007669"/>
    <property type="project" value="UniProtKB-ARBA"/>
</dbReference>
<dbReference type="PANTHER" id="PTHR42760">
    <property type="entry name" value="SHORT-CHAIN DEHYDROGENASES/REDUCTASES FAMILY MEMBER"/>
    <property type="match status" value="1"/>
</dbReference>
<keyword evidence="2 3" id="KW-0560">Oxidoreductase</keyword>
<dbReference type="GeneID" id="74912910"/>
<dbReference type="SUPFAM" id="SSF51735">
    <property type="entry name" value="NAD(P)-binding Rossmann-fold domains"/>
    <property type="match status" value="1"/>
</dbReference>
<protein>
    <submittedName>
        <fullName evidence="3">Glucose 1-dehydrogenase</fullName>
        <ecNumber evidence="3">1.1.1.47</ecNumber>
    </submittedName>
</protein>
<dbReference type="PATRIC" id="fig|1614.10.peg.1401"/>
<dbReference type="EMBL" id="CP045562">
    <property type="protein sequence ID" value="QFX92210.1"/>
    <property type="molecule type" value="Genomic_DNA"/>
</dbReference>
<evidence type="ECO:0000313" key="3">
    <source>
        <dbReference type="EMBL" id="KID42283.1"/>
    </source>
</evidence>
<dbReference type="PRINTS" id="PR00080">
    <property type="entry name" value="SDRFAMILY"/>
</dbReference>
<dbReference type="OrthoDB" id="9805904at2"/>
<evidence type="ECO:0000313" key="6">
    <source>
        <dbReference type="Proteomes" id="UP000327194"/>
    </source>
</evidence>
<dbReference type="InterPro" id="IPR036291">
    <property type="entry name" value="NAD(P)-bd_dom_sf"/>
</dbReference>
<evidence type="ECO:0000313" key="4">
    <source>
        <dbReference type="EMBL" id="QFX92210.1"/>
    </source>
</evidence>
<dbReference type="EMBL" id="JOJZ01000009">
    <property type="protein sequence ID" value="KID42283.1"/>
    <property type="molecule type" value="Genomic_DNA"/>
</dbReference>
<dbReference type="EC" id="1.1.1.47" evidence="3"/>
<gene>
    <name evidence="4" type="ORF">LF543_00830</name>
    <name evidence="3" type="ORF">LfDm3_0212</name>
</gene>
<evidence type="ECO:0000256" key="2">
    <source>
        <dbReference type="ARBA" id="ARBA00023002"/>
    </source>
</evidence>
<dbReference type="PROSITE" id="PS00061">
    <property type="entry name" value="ADH_SHORT"/>
    <property type="match status" value="1"/>
</dbReference>
<dbReference type="InterPro" id="IPR002347">
    <property type="entry name" value="SDR_fam"/>
</dbReference>
<keyword evidence="5" id="KW-1185">Reference proteome</keyword>
<reference evidence="3 5" key="1">
    <citation type="submission" date="2014-06" db="EMBL/GenBank/DDBJ databases">
        <title>Functional and comparative genomic analyses of the Drosophila gut microbiota identify candidate symbiosis factors.</title>
        <authorList>
            <person name="Newell P.D."/>
            <person name="Chaston J.M."/>
            <person name="Douglas A.E."/>
        </authorList>
    </citation>
    <scope>NUCLEOTIDE SEQUENCE [LARGE SCALE GENOMIC DNA]</scope>
    <source>
        <strain evidence="3 5">DmCS_002</strain>
    </source>
</reference>
<dbReference type="AlphaFoldDB" id="A0A0C1Q377"/>
<dbReference type="Pfam" id="PF13561">
    <property type="entry name" value="adh_short_C2"/>
    <property type="match status" value="1"/>
</dbReference>
<dbReference type="KEGG" id="lfv:LF543_00830"/>
<dbReference type="Gene3D" id="3.40.50.720">
    <property type="entry name" value="NAD(P)-binding Rossmann-like Domain"/>
    <property type="match status" value="1"/>
</dbReference>
<comment type="similarity">
    <text evidence="1">Belongs to the short-chain dehydrogenases/reductases (SDR) family.</text>
</comment>
<organism evidence="3 5">
    <name type="scientific">Fructilactobacillus fructivorans</name>
    <dbReference type="NCBI Taxonomy" id="1614"/>
    <lineage>
        <taxon>Bacteria</taxon>
        <taxon>Bacillati</taxon>
        <taxon>Bacillota</taxon>
        <taxon>Bacilli</taxon>
        <taxon>Lactobacillales</taxon>
        <taxon>Lactobacillaceae</taxon>
        <taxon>Fructilactobacillus</taxon>
    </lineage>
</organism>
<dbReference type="GO" id="GO:0047936">
    <property type="term" value="F:glucose 1-dehydrogenase [NAD(P)+] activity"/>
    <property type="evidence" value="ECO:0007669"/>
    <property type="project" value="UniProtKB-EC"/>
</dbReference>
<dbReference type="NCBIfam" id="NF005559">
    <property type="entry name" value="PRK07231.1"/>
    <property type="match status" value="1"/>
</dbReference>
<dbReference type="InterPro" id="IPR020904">
    <property type="entry name" value="Sc_DH/Rdtase_CS"/>
</dbReference>
<accession>A0A0C1Q377</accession>
<evidence type="ECO:0000313" key="5">
    <source>
        <dbReference type="Proteomes" id="UP000031397"/>
    </source>
</evidence>
<dbReference type="Proteomes" id="UP000031397">
    <property type="component" value="Unassembled WGS sequence"/>
</dbReference>
<sequence>MTDRLKNKVAIITGGTLGIGYAIAEMFVKEGAKVAITGRNEDRGREAADAINKEYPNTAKFIKQDVSDPERWPEVFEETEKDFGQVTTLINNAGIAIGKSIEDTTTEEWKKVLSIDLDGVFYGMREGIKQMKNKNIGASIVNMSSIEGLVGDPDLGAYNASKGGVRMMSKSAALDCALKDYGIRVNSVHPGYIQTPMVKPDFVKAMSQRSKTPMGHLGKPKDVAYAAVYLASDESEFTTGSELVVDGGYTAQ</sequence>
<evidence type="ECO:0000256" key="1">
    <source>
        <dbReference type="ARBA" id="ARBA00006484"/>
    </source>
</evidence>
<dbReference type="FunFam" id="3.40.50.720:FF:000084">
    <property type="entry name" value="Short-chain dehydrogenase reductase"/>
    <property type="match status" value="1"/>
</dbReference>
<dbReference type="PRINTS" id="PR00081">
    <property type="entry name" value="GDHRDH"/>
</dbReference>
<proteinExistence type="inferred from homology"/>